<dbReference type="PANTHER" id="PTHR34599">
    <property type="entry name" value="PEROXIDASE-RELATED"/>
    <property type="match status" value="1"/>
</dbReference>
<feature type="domain" description="Phosphatidic acid phosphatase type 2/haloperoxidase" evidence="2">
    <location>
        <begin position="369"/>
        <end position="495"/>
    </location>
</feature>
<dbReference type="PANTHER" id="PTHR34599:SF1">
    <property type="entry name" value="PHOSPHATIDIC ACID PHOSPHATASE TYPE 2_HALOPEROXIDASE DOMAIN-CONTAINING PROTEIN"/>
    <property type="match status" value="1"/>
</dbReference>
<feature type="region of interest" description="Disordered" evidence="1">
    <location>
        <begin position="192"/>
        <end position="215"/>
    </location>
</feature>
<dbReference type="AlphaFoldDB" id="A0A6G1ICG4"/>
<dbReference type="InterPro" id="IPR016119">
    <property type="entry name" value="Br/Cl_peroxidase_C"/>
</dbReference>
<dbReference type="GO" id="GO:0004601">
    <property type="term" value="F:peroxidase activity"/>
    <property type="evidence" value="ECO:0007669"/>
    <property type="project" value="InterPro"/>
</dbReference>
<dbReference type="OrthoDB" id="9997027at2759"/>
<dbReference type="InterPro" id="IPR000326">
    <property type="entry name" value="PAP2/HPO"/>
</dbReference>
<evidence type="ECO:0000259" key="2">
    <source>
        <dbReference type="Pfam" id="PF01569"/>
    </source>
</evidence>
<evidence type="ECO:0008006" key="6">
    <source>
        <dbReference type="Google" id="ProtNLM"/>
    </source>
</evidence>
<evidence type="ECO:0000256" key="1">
    <source>
        <dbReference type="SAM" id="MobiDB-lite"/>
    </source>
</evidence>
<dbReference type="SUPFAM" id="SSF48317">
    <property type="entry name" value="Acid phosphatase/Vanadium-dependent haloperoxidase"/>
    <property type="match status" value="1"/>
</dbReference>
<dbReference type="Gene3D" id="1.20.144.10">
    <property type="entry name" value="Phosphatidic acid phosphatase type 2/haloperoxidase"/>
    <property type="match status" value="1"/>
</dbReference>
<gene>
    <name evidence="4" type="ORF">K458DRAFT_425350</name>
</gene>
<dbReference type="CDD" id="cd03398">
    <property type="entry name" value="PAP2_haloperoxidase"/>
    <property type="match status" value="1"/>
</dbReference>
<protein>
    <recommendedName>
        <fullName evidence="6">Acid phosphatase/Vanadium-dependent haloperoxidase</fullName>
    </recommendedName>
</protein>
<dbReference type="Pfam" id="PF01569">
    <property type="entry name" value="PAP2"/>
    <property type="match status" value="1"/>
</dbReference>
<feature type="domain" description="Vanadium chloroperoxidase N-terminal" evidence="3">
    <location>
        <begin position="11"/>
        <end position="225"/>
    </location>
</feature>
<evidence type="ECO:0000313" key="4">
    <source>
        <dbReference type="EMBL" id="KAF2675599.1"/>
    </source>
</evidence>
<dbReference type="Gene3D" id="1.10.606.10">
    <property type="entry name" value="Vanadium-containing Chloroperoxidase, domain 2"/>
    <property type="match status" value="1"/>
</dbReference>
<dbReference type="Proteomes" id="UP000799291">
    <property type="component" value="Unassembled WGS sequence"/>
</dbReference>
<dbReference type="EMBL" id="MU005662">
    <property type="protein sequence ID" value="KAF2675599.1"/>
    <property type="molecule type" value="Genomic_DNA"/>
</dbReference>
<dbReference type="InterPro" id="IPR052559">
    <property type="entry name" value="V-haloperoxidase"/>
</dbReference>
<name>A0A6G1ICG4_9PLEO</name>
<dbReference type="Pfam" id="PF17897">
    <property type="entry name" value="VCPO_N"/>
    <property type="match status" value="1"/>
</dbReference>
<evidence type="ECO:0000259" key="3">
    <source>
        <dbReference type="Pfam" id="PF17897"/>
    </source>
</evidence>
<dbReference type="InterPro" id="IPR036938">
    <property type="entry name" value="PAP2/HPO_sf"/>
</dbReference>
<sequence>MEQNAITPLPLPSVEEPAEWGKNYVLYWNQIGLDLNRLTHSVGGPQTGPPISARALGMLQLAVHDAYFAIHPSDSFSTFLTPGHEDSNYRLPELNGADDARQAVSGTAHTMLSLLYLQTGADISRNATAQLQALLDRSAAEFPGLDNTSTSYQFGAQVATAFFFLLYHQHGAGADDYKPVPGRYKFNDEPTHPVKLVPVDPNDPHGPKKPVRQYHGPYYGKTAKRLATQSEHIIADPPGVRSAANEEVEYDDAIDDVVRMGGAPALNSCKRSPLQTAKGYYWAYDGSNLLGTPPRLYNQIIRRIAVEYKQVEDLENSEVNNADFARLLALANTAMADAGIFSWKEKWDFEYWRPLSGVRDDGRPDQGDPFWLSLGAPATNTNDAPFKPPFPAYPSGHATFGGAAFQMVRRYYNDRIGTWAPNEPDTIAFDFVSEELDGVSRDLREAYDPMMPISDQPGIVRTRVPRHFNNLWEAIFENAISRIYLGVHWRFDAAAAKDIMIPTEKENVYAVDSNGGSIYQNVEDIRYETLGTREGHEGLFPIGGIPLGMGIADEIFESGLRPTPVEKQPVPPLNLTDAVGSGRQPVIVPTGLSAETVVDTKSPSVVVSALEAAEL</sequence>
<organism evidence="4 5">
    <name type="scientific">Lentithecium fluviatile CBS 122367</name>
    <dbReference type="NCBI Taxonomy" id="1168545"/>
    <lineage>
        <taxon>Eukaryota</taxon>
        <taxon>Fungi</taxon>
        <taxon>Dikarya</taxon>
        <taxon>Ascomycota</taxon>
        <taxon>Pezizomycotina</taxon>
        <taxon>Dothideomycetes</taxon>
        <taxon>Pleosporomycetidae</taxon>
        <taxon>Pleosporales</taxon>
        <taxon>Massarineae</taxon>
        <taxon>Lentitheciaceae</taxon>
        <taxon>Lentithecium</taxon>
    </lineage>
</organism>
<dbReference type="InterPro" id="IPR041067">
    <property type="entry name" value="VCPO_N"/>
</dbReference>
<keyword evidence="5" id="KW-1185">Reference proteome</keyword>
<reference evidence="4" key="1">
    <citation type="journal article" date="2020" name="Stud. Mycol.">
        <title>101 Dothideomycetes genomes: a test case for predicting lifestyles and emergence of pathogens.</title>
        <authorList>
            <person name="Haridas S."/>
            <person name="Albert R."/>
            <person name="Binder M."/>
            <person name="Bloem J."/>
            <person name="Labutti K."/>
            <person name="Salamov A."/>
            <person name="Andreopoulos B."/>
            <person name="Baker S."/>
            <person name="Barry K."/>
            <person name="Bills G."/>
            <person name="Bluhm B."/>
            <person name="Cannon C."/>
            <person name="Castanera R."/>
            <person name="Culley D."/>
            <person name="Daum C."/>
            <person name="Ezra D."/>
            <person name="Gonzalez J."/>
            <person name="Henrissat B."/>
            <person name="Kuo A."/>
            <person name="Liang C."/>
            <person name="Lipzen A."/>
            <person name="Lutzoni F."/>
            <person name="Magnuson J."/>
            <person name="Mondo S."/>
            <person name="Nolan M."/>
            <person name="Ohm R."/>
            <person name="Pangilinan J."/>
            <person name="Park H.-J."/>
            <person name="Ramirez L."/>
            <person name="Alfaro M."/>
            <person name="Sun H."/>
            <person name="Tritt A."/>
            <person name="Yoshinaga Y."/>
            <person name="Zwiers L.-H."/>
            <person name="Turgeon B."/>
            <person name="Goodwin S."/>
            <person name="Spatafora J."/>
            <person name="Crous P."/>
            <person name="Grigoriev I."/>
        </authorList>
    </citation>
    <scope>NUCLEOTIDE SEQUENCE</scope>
    <source>
        <strain evidence="4">CBS 122367</strain>
    </source>
</reference>
<evidence type="ECO:0000313" key="5">
    <source>
        <dbReference type="Proteomes" id="UP000799291"/>
    </source>
</evidence>
<accession>A0A6G1ICG4</accession>
<proteinExistence type="predicted"/>